<dbReference type="Gene3D" id="3.40.50.1950">
    <property type="entry name" value="Flavin prenyltransferase-like"/>
    <property type="match status" value="1"/>
</dbReference>
<dbReference type="Pfam" id="PF02441">
    <property type="entry name" value="Flavoprotein"/>
    <property type="match status" value="1"/>
</dbReference>
<dbReference type="Proteomes" id="UP000824049">
    <property type="component" value="Unassembled WGS sequence"/>
</dbReference>
<name>A0A9D2J747_9FIRM</name>
<accession>A0A9D2J747</accession>
<dbReference type="SUPFAM" id="SSF52507">
    <property type="entry name" value="Homo-oligomeric flavin-containing Cys decarboxylases, HFCD"/>
    <property type="match status" value="1"/>
</dbReference>
<proteinExistence type="predicted"/>
<dbReference type="InterPro" id="IPR036551">
    <property type="entry name" value="Flavin_trans-like"/>
</dbReference>
<comment type="caution">
    <text evidence="2">The sequence shown here is derived from an EMBL/GenBank/DDBJ whole genome shotgun (WGS) entry which is preliminary data.</text>
</comment>
<evidence type="ECO:0000259" key="1">
    <source>
        <dbReference type="Pfam" id="PF02441"/>
    </source>
</evidence>
<dbReference type="InterPro" id="IPR003382">
    <property type="entry name" value="Flavoprotein"/>
</dbReference>
<gene>
    <name evidence="2" type="ORF">H9968_06345</name>
</gene>
<reference evidence="2" key="2">
    <citation type="submission" date="2021-04" db="EMBL/GenBank/DDBJ databases">
        <authorList>
            <person name="Gilroy R."/>
        </authorList>
    </citation>
    <scope>NUCLEOTIDE SEQUENCE</scope>
    <source>
        <strain evidence="2">CHK179-28034</strain>
    </source>
</reference>
<dbReference type="GO" id="GO:0003824">
    <property type="term" value="F:catalytic activity"/>
    <property type="evidence" value="ECO:0007669"/>
    <property type="project" value="InterPro"/>
</dbReference>
<protein>
    <submittedName>
        <fullName evidence="2">Flavoprotein</fullName>
    </submittedName>
</protein>
<dbReference type="EMBL" id="DXBR01000056">
    <property type="protein sequence ID" value="HIZ39530.1"/>
    <property type="molecule type" value="Genomic_DNA"/>
</dbReference>
<reference evidence="2" key="1">
    <citation type="journal article" date="2021" name="PeerJ">
        <title>Extensive microbial diversity within the chicken gut microbiome revealed by metagenomics and culture.</title>
        <authorList>
            <person name="Gilroy R."/>
            <person name="Ravi A."/>
            <person name="Getino M."/>
            <person name="Pursley I."/>
            <person name="Horton D.L."/>
            <person name="Alikhan N.F."/>
            <person name="Baker D."/>
            <person name="Gharbi K."/>
            <person name="Hall N."/>
            <person name="Watson M."/>
            <person name="Adriaenssens E.M."/>
            <person name="Foster-Nyarko E."/>
            <person name="Jarju S."/>
            <person name="Secka A."/>
            <person name="Antonio M."/>
            <person name="Oren A."/>
            <person name="Chaudhuri R.R."/>
            <person name="La Ragione R."/>
            <person name="Hildebrand F."/>
            <person name="Pallen M.J."/>
        </authorList>
    </citation>
    <scope>NUCLEOTIDE SEQUENCE</scope>
    <source>
        <strain evidence="2">CHK179-28034</strain>
    </source>
</reference>
<evidence type="ECO:0000313" key="2">
    <source>
        <dbReference type="EMBL" id="HIZ39530.1"/>
    </source>
</evidence>
<organism evidence="2 3">
    <name type="scientific">Candidatus Anaerobutyricum stercoris</name>
    <dbReference type="NCBI Taxonomy" id="2838457"/>
    <lineage>
        <taxon>Bacteria</taxon>
        <taxon>Bacillati</taxon>
        <taxon>Bacillota</taxon>
        <taxon>Clostridia</taxon>
        <taxon>Lachnospirales</taxon>
        <taxon>Lachnospiraceae</taxon>
        <taxon>Anaerobutyricum</taxon>
    </lineage>
</organism>
<feature type="domain" description="Flavoprotein" evidence="1">
    <location>
        <begin position="34"/>
        <end position="146"/>
    </location>
</feature>
<sequence>MNRNEFENALMSTIVEYISDQIVLRYMDACKQAAVLFSGALIGYADAVRSLKELKKDGWKLTVVMSKAADEVLTKERIQNDIGPDAIYVEGAPVNGRQIIDDNQFVIVPALTINTAAKVANCISDNLLTNMISRAMATGKPIVAAVDGCCPDNEVRAKIGFKVTDAYKMRMRSNLEALQSYGIHLTVDDNLFEKVNKVYAASFDFPSPDSDVKPAQVKNEKAAKPTCSGSAAAEAASIKLDKKVIGRVDIAKNARYKTIIVGADAVVTGLANDEAYNRGITIVRE</sequence>
<dbReference type="AlphaFoldDB" id="A0A9D2J747"/>
<evidence type="ECO:0000313" key="3">
    <source>
        <dbReference type="Proteomes" id="UP000824049"/>
    </source>
</evidence>